<evidence type="ECO:0000313" key="3">
    <source>
        <dbReference type="Proteomes" id="UP000002424"/>
    </source>
</evidence>
<protein>
    <submittedName>
        <fullName evidence="2">Uncharacterized protein</fullName>
    </submittedName>
</protein>
<sequence>MQGYIYDFGIVMGLIICTVAFLLVGQRLDRLVQGGPRP</sequence>
<dbReference type="Proteomes" id="UP000002424">
    <property type="component" value="Chromosome"/>
</dbReference>
<gene>
    <name evidence="2" type="ordered locus">Avin_09620</name>
</gene>
<dbReference type="EMBL" id="CP001157">
    <property type="protein sequence ID" value="ACO77196.1"/>
    <property type="molecule type" value="Genomic_DNA"/>
</dbReference>
<accession>C1DNI0</accession>
<dbReference type="KEGG" id="avn:Avin_09620"/>
<keyword evidence="1" id="KW-1133">Transmembrane helix</keyword>
<evidence type="ECO:0000313" key="2">
    <source>
        <dbReference type="EMBL" id="ACO77196.1"/>
    </source>
</evidence>
<name>C1DNI0_AZOVD</name>
<proteinExistence type="predicted"/>
<dbReference type="STRING" id="322710.Avin_09620"/>
<dbReference type="HOGENOM" id="CLU_3323895_0_0_6"/>
<reference evidence="2 3" key="1">
    <citation type="journal article" date="2009" name="J. Bacteriol.">
        <title>Genome sequence of Azotobacter vinelandii, an obligate aerobe specialized to support diverse anaerobic metabolic processes.</title>
        <authorList>
            <person name="Setubal J.C."/>
            <person name="dos Santos P."/>
            <person name="Goldman B.S."/>
            <person name="Ertesvag H."/>
            <person name="Espin G."/>
            <person name="Rubio L.M."/>
            <person name="Valla S."/>
            <person name="Almeida N.F."/>
            <person name="Balasubramanian D."/>
            <person name="Cromes L."/>
            <person name="Curatti L."/>
            <person name="Du Z."/>
            <person name="Godsy E."/>
            <person name="Goodner B."/>
            <person name="Hellner-Burris K."/>
            <person name="Hernandez J.A."/>
            <person name="Houmiel K."/>
            <person name="Imperial J."/>
            <person name="Kennedy C."/>
            <person name="Larson T.J."/>
            <person name="Latreille P."/>
            <person name="Ligon L.S."/>
            <person name="Lu J."/>
            <person name="Maerk M."/>
            <person name="Miller N.M."/>
            <person name="Norton S."/>
            <person name="O'Carroll I.P."/>
            <person name="Paulsen I."/>
            <person name="Raulfs E.C."/>
            <person name="Roemer R."/>
            <person name="Rosser J."/>
            <person name="Segura D."/>
            <person name="Slater S."/>
            <person name="Stricklin S.L."/>
            <person name="Studholme D.J."/>
            <person name="Sun J."/>
            <person name="Viana C.J."/>
            <person name="Wallin E."/>
            <person name="Wang B."/>
            <person name="Wheeler C."/>
            <person name="Zhu H."/>
            <person name="Dean D.R."/>
            <person name="Dixon R."/>
            <person name="Wood D."/>
        </authorList>
    </citation>
    <scope>NUCLEOTIDE SEQUENCE [LARGE SCALE GENOMIC DNA]</scope>
    <source>
        <strain evidence="3">DJ / ATCC BAA-1303</strain>
    </source>
</reference>
<keyword evidence="3" id="KW-1185">Reference proteome</keyword>
<organism evidence="2 3">
    <name type="scientific">Azotobacter vinelandii (strain DJ / ATCC BAA-1303)</name>
    <dbReference type="NCBI Taxonomy" id="322710"/>
    <lineage>
        <taxon>Bacteria</taxon>
        <taxon>Pseudomonadati</taxon>
        <taxon>Pseudomonadota</taxon>
        <taxon>Gammaproteobacteria</taxon>
        <taxon>Pseudomonadales</taxon>
        <taxon>Pseudomonadaceae</taxon>
        <taxon>Azotobacter</taxon>
    </lineage>
</organism>
<feature type="transmembrane region" description="Helical" evidence="1">
    <location>
        <begin position="6"/>
        <end position="24"/>
    </location>
</feature>
<dbReference type="AlphaFoldDB" id="C1DNI0"/>
<dbReference type="EnsemblBacteria" id="ACO77196">
    <property type="protein sequence ID" value="ACO77196"/>
    <property type="gene ID" value="Avin_09620"/>
</dbReference>
<keyword evidence="1" id="KW-0812">Transmembrane</keyword>
<keyword evidence="1" id="KW-0472">Membrane</keyword>
<evidence type="ECO:0000256" key="1">
    <source>
        <dbReference type="SAM" id="Phobius"/>
    </source>
</evidence>